<feature type="compositionally biased region" description="Basic and acidic residues" evidence="1">
    <location>
        <begin position="575"/>
        <end position="585"/>
    </location>
</feature>
<feature type="region of interest" description="Disordered" evidence="1">
    <location>
        <begin position="1"/>
        <end position="148"/>
    </location>
</feature>
<feature type="compositionally biased region" description="Basic and acidic residues" evidence="1">
    <location>
        <begin position="162"/>
        <end position="205"/>
    </location>
</feature>
<evidence type="ECO:0000313" key="4">
    <source>
        <dbReference type="Proteomes" id="UP000074247"/>
    </source>
</evidence>
<evidence type="ECO:0000259" key="2">
    <source>
        <dbReference type="Pfam" id="PF25761"/>
    </source>
</evidence>
<comment type="caution">
    <text evidence="3">The sequence shown here is derived from an EMBL/GenBank/DDBJ whole genome shotgun (WGS) entry which is preliminary data.</text>
</comment>
<gene>
    <name evidence="3" type="ORF">TGARI_242780D</name>
</gene>
<feature type="compositionally biased region" description="Basic and acidic residues" evidence="1">
    <location>
        <begin position="610"/>
        <end position="619"/>
    </location>
</feature>
<feature type="region of interest" description="Disordered" evidence="1">
    <location>
        <begin position="162"/>
        <end position="221"/>
    </location>
</feature>
<dbReference type="AlphaFoldDB" id="A0A139XQP8"/>
<feature type="region of interest" description="Disordered" evidence="1">
    <location>
        <begin position="484"/>
        <end position="634"/>
    </location>
</feature>
<feature type="compositionally biased region" description="Basic and acidic residues" evidence="1">
    <location>
        <begin position="484"/>
        <end position="507"/>
    </location>
</feature>
<dbReference type="EMBL" id="AGQS02005303">
    <property type="protein sequence ID" value="KYF41106.1"/>
    <property type="molecule type" value="Genomic_DNA"/>
</dbReference>
<feature type="compositionally biased region" description="Basic residues" evidence="1">
    <location>
        <begin position="508"/>
        <end position="520"/>
    </location>
</feature>
<dbReference type="VEuPathDB" id="ToxoDB:TGARI_242780D"/>
<dbReference type="InterPro" id="IPR057984">
    <property type="entry name" value="PATROL1_C"/>
</dbReference>
<accession>A0A139XQP8</accession>
<name>A0A139XQP8_TOXGO</name>
<organism evidence="3 4">
    <name type="scientific">Toxoplasma gondii ARI</name>
    <dbReference type="NCBI Taxonomy" id="1074872"/>
    <lineage>
        <taxon>Eukaryota</taxon>
        <taxon>Sar</taxon>
        <taxon>Alveolata</taxon>
        <taxon>Apicomplexa</taxon>
        <taxon>Conoidasida</taxon>
        <taxon>Coccidia</taxon>
        <taxon>Eucoccidiorida</taxon>
        <taxon>Eimeriorina</taxon>
        <taxon>Sarcocystidae</taxon>
        <taxon>Toxoplasma</taxon>
    </lineage>
</organism>
<sequence length="634" mass="70760">MGQRMWGEDEDQKRQRREKHRHSAGFSGDFLEPPCPRGAPSDAGESSAYESAAPSDVESSTRRGRKSFFQVFDSSRGARAKGGAESDGERKEASRASERSSLPPPAPCQQVEGAARTKRGDCSRRRGRGLSLRLKAERETQAARIGPDLALLLQGVDEAERMQRRSCEALAEETRAGRGDTCDEKEEREGKQKRDEENKNRRPDCADGSARCGERSTGGTPSQGVLRWLVKLQNVDMFMRELQKLQAKLRAELERRARERNPKDVEIVEKLATLAGVSEASEEEVEREESEGGIARNQRRAFCQVEQDAQILDLEEMLNQRMQQLHDLLHNTALKVCETAAAYIVYYELQHDIFDRLYGEKEFSFYTLERIVAALPNTVERFFAAAPEGYQDEAAAAFTRCLTQAWCLLLTELGYSGHVFSESEVGTLEADLESLRHYMKSNEISPIFEIASASGEKVSLDMLEKVEDFLVMLARDGACLARVESEKEAERRRTSERDGAGARERSRSFFRGRSSSRRRGSMSPRAGSEEDGKRSRGVSPAFFSFATRAESGNRGFPGETESHAEPVFRAGGGRTSDEDGKDEKKKKGGMGSVGRWMKKNLMGTSAPAKSETDRSRDVSQARAPSDSGDEWNLR</sequence>
<evidence type="ECO:0000313" key="3">
    <source>
        <dbReference type="EMBL" id="KYF41106.1"/>
    </source>
</evidence>
<feature type="compositionally biased region" description="Basic and acidic residues" evidence="1">
    <location>
        <begin position="82"/>
        <end position="98"/>
    </location>
</feature>
<evidence type="ECO:0000256" key="1">
    <source>
        <dbReference type="SAM" id="MobiDB-lite"/>
    </source>
</evidence>
<feature type="domain" description="PATROL1-like C-terminal" evidence="2">
    <location>
        <begin position="319"/>
        <end position="438"/>
    </location>
</feature>
<dbReference type="Pfam" id="PF25761">
    <property type="entry name" value="TPR_PATROL1"/>
    <property type="match status" value="1"/>
</dbReference>
<feature type="compositionally biased region" description="Basic residues" evidence="1">
    <location>
        <begin position="14"/>
        <end position="23"/>
    </location>
</feature>
<proteinExistence type="predicted"/>
<reference evidence="3 4" key="1">
    <citation type="journal article" date="2016" name="Nat. Commun.">
        <title>Local admixture of amplified and diversified secreted pathogenesis determinants shapes mosaic Toxoplasma gondii genomes.</title>
        <authorList>
            <person name="Lorenzi H."/>
            <person name="Khan A."/>
            <person name="Behnke M.S."/>
            <person name="Namasivayam S."/>
            <person name="Swapna L.S."/>
            <person name="Hadjithomas M."/>
            <person name="Karamycheva S."/>
            <person name="Pinney D."/>
            <person name="Brunk B.P."/>
            <person name="Ajioka J.W."/>
            <person name="Ajzenberg D."/>
            <person name="Boothroyd J.C."/>
            <person name="Boyle J.P."/>
            <person name="Darde M.L."/>
            <person name="Diaz-Miranda M.A."/>
            <person name="Dubey J.P."/>
            <person name="Fritz H.M."/>
            <person name="Gennari S.M."/>
            <person name="Gregory B.D."/>
            <person name="Kim K."/>
            <person name="Saeij J.P."/>
            <person name="Su C."/>
            <person name="White M.W."/>
            <person name="Zhu X.Q."/>
            <person name="Howe D.K."/>
            <person name="Rosenthal B.M."/>
            <person name="Grigg M.E."/>
            <person name="Parkinson J."/>
            <person name="Liu L."/>
            <person name="Kissinger J.C."/>
            <person name="Roos D.S."/>
            <person name="Sibley L.D."/>
        </authorList>
    </citation>
    <scope>NUCLEOTIDE SEQUENCE [LARGE SCALE GENOMIC DNA]</scope>
    <source>
        <strain evidence="3 4">ARI</strain>
    </source>
</reference>
<protein>
    <recommendedName>
        <fullName evidence="2">PATROL1-like C-terminal domain-containing protein</fullName>
    </recommendedName>
</protein>
<dbReference type="Proteomes" id="UP000074247">
    <property type="component" value="Unassembled WGS sequence"/>
</dbReference>